<dbReference type="RefSeq" id="XP_022153209.1">
    <property type="nucleotide sequence ID" value="XM_022297517.1"/>
</dbReference>
<dbReference type="RefSeq" id="XP_022153203.1">
    <property type="nucleotide sequence ID" value="XM_022297511.1"/>
</dbReference>
<evidence type="ECO:0000313" key="4">
    <source>
        <dbReference type="Proteomes" id="UP000504603"/>
    </source>
</evidence>
<dbReference type="RefSeq" id="XP_022153210.1">
    <property type="nucleotide sequence ID" value="XM_022297518.1"/>
</dbReference>
<feature type="domain" description="Myb/SANT-like" evidence="3">
    <location>
        <begin position="123"/>
        <end position="217"/>
    </location>
</feature>
<name>A0A6J1DIA7_MOMCH</name>
<evidence type="ECO:0000259" key="3">
    <source>
        <dbReference type="Pfam" id="PF12776"/>
    </source>
</evidence>
<dbReference type="KEGG" id="mcha:111020761"/>
<feature type="transmembrane region" description="Helical" evidence="2">
    <location>
        <begin position="15"/>
        <end position="38"/>
    </location>
</feature>
<accession>A0A6J1DIA7</accession>
<reference evidence="5 6" key="1">
    <citation type="submission" date="2025-04" db="UniProtKB">
        <authorList>
            <consortium name="RefSeq"/>
        </authorList>
    </citation>
    <scope>IDENTIFICATION</scope>
    <source>
        <strain evidence="5 6">OHB3-1</strain>
    </source>
</reference>
<dbReference type="Proteomes" id="UP000504603">
    <property type="component" value="Unplaced"/>
</dbReference>
<feature type="compositionally biased region" description="Low complexity" evidence="1">
    <location>
        <begin position="282"/>
        <end position="296"/>
    </location>
</feature>
<proteinExistence type="predicted"/>
<evidence type="ECO:0000256" key="2">
    <source>
        <dbReference type="SAM" id="Phobius"/>
    </source>
</evidence>
<evidence type="ECO:0000313" key="7">
    <source>
        <dbReference type="RefSeq" id="XP_022153206.1"/>
    </source>
</evidence>
<sequence>MLVAKDSVWDVSVEVYNISVGFSLVHRMMYMIFLFFFFSPRTVFKWYYVQLKQRNPDARLLRGTVIENYDELCIIIGYDNPSESSLNPANVNLDLTANNEAINAGVVCYNQSNNAAEKENFITWTEEMDTCLSKLLVEQVVLGNRIEETFKTAAYTAALTVLNERFALDLTKENIRSRLNTWEKQYGRVKLLLSHDGFEWDERHKMVVANDFDWTAYIKKHPDDQDLRAKSIDNYNELCMIFGNEQRTGGWSIGGKHNKDRGLNDQDHTVLRVGISDDAAESGDSSSGADSMEASSKQTRTRPSSSSHSRKSLK</sequence>
<evidence type="ECO:0000313" key="5">
    <source>
        <dbReference type="RefSeq" id="XP_022153203.1"/>
    </source>
</evidence>
<dbReference type="AlphaFoldDB" id="A0A6J1DIA7"/>
<protein>
    <submittedName>
        <fullName evidence="5 6">Uncharacterized protein At2g29880-like isoform X1</fullName>
    </submittedName>
</protein>
<evidence type="ECO:0000256" key="1">
    <source>
        <dbReference type="SAM" id="MobiDB-lite"/>
    </source>
</evidence>
<organism evidence="4 8">
    <name type="scientific">Momordica charantia</name>
    <name type="common">Bitter gourd</name>
    <name type="synonym">Balsam pear</name>
    <dbReference type="NCBI Taxonomy" id="3673"/>
    <lineage>
        <taxon>Eukaryota</taxon>
        <taxon>Viridiplantae</taxon>
        <taxon>Streptophyta</taxon>
        <taxon>Embryophyta</taxon>
        <taxon>Tracheophyta</taxon>
        <taxon>Spermatophyta</taxon>
        <taxon>Magnoliopsida</taxon>
        <taxon>eudicotyledons</taxon>
        <taxon>Gunneridae</taxon>
        <taxon>Pentapetalae</taxon>
        <taxon>rosids</taxon>
        <taxon>fabids</taxon>
        <taxon>Cucurbitales</taxon>
        <taxon>Cucurbitaceae</taxon>
        <taxon>Momordiceae</taxon>
        <taxon>Momordica</taxon>
    </lineage>
</organism>
<keyword evidence="2" id="KW-0812">Transmembrane</keyword>
<dbReference type="PANTHER" id="PTHR46929">
    <property type="entry name" value="EXPRESSED PROTEIN"/>
    <property type="match status" value="1"/>
</dbReference>
<dbReference type="RefSeq" id="XP_022153206.1">
    <property type="nucleotide sequence ID" value="XM_022297514.1"/>
</dbReference>
<gene>
    <name evidence="5 6 7 8 9 10 11" type="primary">LOC111020761</name>
</gene>
<dbReference type="RefSeq" id="XP_022153207.1">
    <property type="nucleotide sequence ID" value="XM_022297515.1"/>
</dbReference>
<keyword evidence="4" id="KW-1185">Reference proteome</keyword>
<dbReference type="RefSeq" id="XP_022153208.1">
    <property type="nucleotide sequence ID" value="XM_022297516.1"/>
</dbReference>
<evidence type="ECO:0000313" key="10">
    <source>
        <dbReference type="RefSeq" id="XP_022153209.1"/>
    </source>
</evidence>
<feature type="region of interest" description="Disordered" evidence="1">
    <location>
        <begin position="272"/>
        <end position="314"/>
    </location>
</feature>
<dbReference type="RefSeq" id="XP_022153205.1">
    <property type="nucleotide sequence ID" value="XM_022297513.1"/>
</dbReference>
<evidence type="ECO:0000313" key="6">
    <source>
        <dbReference type="RefSeq" id="XP_022153205.1"/>
    </source>
</evidence>
<dbReference type="Pfam" id="PF12776">
    <property type="entry name" value="Myb_DNA-bind_3"/>
    <property type="match status" value="1"/>
</dbReference>
<keyword evidence="2" id="KW-0472">Membrane</keyword>
<dbReference type="OrthoDB" id="1937145at2759"/>
<dbReference type="PANTHER" id="PTHR46929:SF29">
    <property type="entry name" value="MYB_SANT-LIKE DOMAIN-CONTAINING PROTEIN"/>
    <property type="match status" value="1"/>
</dbReference>
<dbReference type="InterPro" id="IPR024752">
    <property type="entry name" value="Myb/SANT-like_dom"/>
</dbReference>
<dbReference type="GeneID" id="111020761"/>
<evidence type="ECO:0000313" key="11">
    <source>
        <dbReference type="RefSeq" id="XP_022153210.1"/>
    </source>
</evidence>
<keyword evidence="2" id="KW-1133">Transmembrane helix</keyword>
<evidence type="ECO:0000313" key="8">
    <source>
        <dbReference type="RefSeq" id="XP_022153207.1"/>
    </source>
</evidence>
<evidence type="ECO:0000313" key="9">
    <source>
        <dbReference type="RefSeq" id="XP_022153208.1"/>
    </source>
</evidence>